<evidence type="ECO:0000313" key="1">
    <source>
        <dbReference type="EMBL" id="VVD62245.1"/>
    </source>
</evidence>
<protein>
    <submittedName>
        <fullName evidence="1">Uncharacterized protein</fullName>
    </submittedName>
</protein>
<accession>A0A5E4RGE0</accession>
<dbReference type="Proteomes" id="UP000406256">
    <property type="component" value="Unassembled WGS sequence"/>
</dbReference>
<sequence>MKVVSVMDVMNLMKVAMRRAPSRVIGVTLSALRSTSMSSDP</sequence>
<dbReference type="AlphaFoldDB" id="A0A5E4RGE0"/>
<gene>
    <name evidence="1" type="ORF">PAN31108_00171</name>
</gene>
<organism evidence="1 2">
    <name type="scientific">Pandoraea anhela</name>
    <dbReference type="NCBI Taxonomy" id="2508295"/>
    <lineage>
        <taxon>Bacteria</taxon>
        <taxon>Pseudomonadati</taxon>
        <taxon>Pseudomonadota</taxon>
        <taxon>Betaproteobacteria</taxon>
        <taxon>Burkholderiales</taxon>
        <taxon>Burkholderiaceae</taxon>
        <taxon>Pandoraea</taxon>
    </lineage>
</organism>
<reference evidence="1 2" key="1">
    <citation type="submission" date="2019-08" db="EMBL/GenBank/DDBJ databases">
        <authorList>
            <person name="Peeters C."/>
        </authorList>
    </citation>
    <scope>NUCLEOTIDE SEQUENCE [LARGE SCALE GENOMIC DNA]</scope>
    <source>
        <strain evidence="1 2">LMG 31108</strain>
    </source>
</reference>
<dbReference type="EMBL" id="CABPSB010000001">
    <property type="protein sequence ID" value="VVD62245.1"/>
    <property type="molecule type" value="Genomic_DNA"/>
</dbReference>
<evidence type="ECO:0000313" key="2">
    <source>
        <dbReference type="Proteomes" id="UP000406256"/>
    </source>
</evidence>
<name>A0A5E4RGE0_9BURK</name>
<proteinExistence type="predicted"/>
<keyword evidence="2" id="KW-1185">Reference proteome</keyword>